<dbReference type="PANTHER" id="PTHR43498:SF1">
    <property type="entry name" value="COB--COM HETERODISULFIDE REDUCTASE IRON-SULFUR SUBUNIT A"/>
    <property type="match status" value="1"/>
</dbReference>
<dbReference type="EMBL" id="JBHLUH010000060">
    <property type="protein sequence ID" value="MFC0531657.1"/>
    <property type="molecule type" value="Genomic_DNA"/>
</dbReference>
<dbReference type="Gene3D" id="3.50.50.60">
    <property type="entry name" value="FAD/NAD(P)-binding domain"/>
    <property type="match status" value="2"/>
</dbReference>
<organism evidence="6 7">
    <name type="scientific">Phytohabitans kaempferiae</name>
    <dbReference type="NCBI Taxonomy" id="1620943"/>
    <lineage>
        <taxon>Bacteria</taxon>
        <taxon>Bacillati</taxon>
        <taxon>Actinomycetota</taxon>
        <taxon>Actinomycetes</taxon>
        <taxon>Micromonosporales</taxon>
        <taxon>Micromonosporaceae</taxon>
    </lineage>
</organism>
<protein>
    <submittedName>
        <fullName evidence="6">FAD-dependent oxidoreductase</fullName>
    </submittedName>
</protein>
<gene>
    <name evidence="6" type="ORF">ACFFIA_28820</name>
</gene>
<evidence type="ECO:0000256" key="1">
    <source>
        <dbReference type="ARBA" id="ARBA00022485"/>
    </source>
</evidence>
<keyword evidence="2" id="KW-0479">Metal-binding</keyword>
<dbReference type="RefSeq" id="WP_377256441.1">
    <property type="nucleotide sequence ID" value="NZ_JBHLUH010000060.1"/>
</dbReference>
<evidence type="ECO:0000313" key="6">
    <source>
        <dbReference type="EMBL" id="MFC0531657.1"/>
    </source>
</evidence>
<evidence type="ECO:0000256" key="5">
    <source>
        <dbReference type="ARBA" id="ARBA00023014"/>
    </source>
</evidence>
<keyword evidence="3" id="KW-0560">Oxidoreductase</keyword>
<evidence type="ECO:0000256" key="2">
    <source>
        <dbReference type="ARBA" id="ARBA00022723"/>
    </source>
</evidence>
<name>A0ABV6MAA8_9ACTN</name>
<evidence type="ECO:0000313" key="7">
    <source>
        <dbReference type="Proteomes" id="UP001589867"/>
    </source>
</evidence>
<proteinExistence type="predicted"/>
<dbReference type="SUPFAM" id="SSF51905">
    <property type="entry name" value="FAD/NAD(P)-binding domain"/>
    <property type="match status" value="2"/>
</dbReference>
<reference evidence="6 7" key="1">
    <citation type="submission" date="2024-09" db="EMBL/GenBank/DDBJ databases">
        <authorList>
            <person name="Sun Q."/>
            <person name="Mori K."/>
        </authorList>
    </citation>
    <scope>NUCLEOTIDE SEQUENCE [LARGE SCALE GENOMIC DNA]</scope>
    <source>
        <strain evidence="6 7">TBRC 3947</strain>
    </source>
</reference>
<evidence type="ECO:0000256" key="4">
    <source>
        <dbReference type="ARBA" id="ARBA00023004"/>
    </source>
</evidence>
<evidence type="ECO:0000256" key="3">
    <source>
        <dbReference type="ARBA" id="ARBA00023002"/>
    </source>
</evidence>
<keyword evidence="5" id="KW-0411">Iron-sulfur</keyword>
<comment type="caution">
    <text evidence="6">The sequence shown here is derived from an EMBL/GenBank/DDBJ whole genome shotgun (WGS) entry which is preliminary data.</text>
</comment>
<dbReference type="PANTHER" id="PTHR43498">
    <property type="entry name" value="FERREDOXIN:COB-COM HETERODISULFIDE REDUCTASE SUBUNIT A"/>
    <property type="match status" value="1"/>
</dbReference>
<dbReference type="InterPro" id="IPR036188">
    <property type="entry name" value="FAD/NAD-bd_sf"/>
</dbReference>
<keyword evidence="1" id="KW-0004">4Fe-4S</keyword>
<dbReference type="InterPro" id="IPR039650">
    <property type="entry name" value="HdrA-like"/>
</dbReference>
<dbReference type="Proteomes" id="UP001589867">
    <property type="component" value="Unassembled WGS sequence"/>
</dbReference>
<sequence>MAVIDAVHDVAVFGTGHAGYAAALALAHAGRAVLLVGERGDLVWESGRGLFPVSGECDEPEWRSLASEVTVRGGGADGWLDGAITEVVATDRIMRAGVAVLYYARPVGVEIDHGLVTAVVVATRAGLRRVRARQWIDATETGSLVMRVDLAASPRQPVSRFATMALQHPAWDTAGDGLQRTTWPTERLLTVEVPESPVAMRDRLLSALVDLEERSGDATAHMSLSHWSIEPVARFSAGGPDVCGPENLVNASASFVTTEISTLADRHMLGVRAAAQCLAGARADGIPDRSTVPASIPTADRLIRSDVCIAGAGTGGAMAAIAAARAGAQVVAVEAQSFIGGIGTGGGIHGYWFGVSGGLQKSLDARTRALMKELRGGPFGDGPFNPWAKLVVLERWFAEENVDAYLDAILFGVERSDDRLVAALIADVDGITRIEAGSFVDGTGDGDLCALAGAEFTLGRPADGMLHAYSQSSGRLADDRGRPRMAMVNFDAGFCDPTDPEDVSRARLAGIRQYLVDRYDNLSRPTYVAPMLGVRQGRQVITERMLTLDDLISRVSCDDPIGYIGSHYDSHASDYEFESDEAVFWCWLNRQHALPMACEVSYRTIVPRGLTNVWIASRCLGATQDMQYVARMQRDMQRIGEAAGYAAAESARQGRAALEIDYAAIRAHLEASGAMGRAAQPSLAFGAYPFGGSPMTTTDATADNLTLRTALESLDRTEPGEPLWWLYRHESLAHEAVLARLDDERPFVSWLAAGIAAMWGEPAAEPRLIAAINSLEYGYGRGYEWTLRRPGSQPARPIPEHWSAVAPNWLCALALLRRCGTQASLTPIERLLDLPTHGINTLTTVALTLERLVTRHQVDDDESRKRVLALLDRLAHVERTGYWDLPGRPTGRTSELAVRGQSEDDQPGFLTWAEGTAYHAQLRNAFQDNTWQLDLSIARASVALGLRPHGLIERYQKDGRAIVRRAFSSLHADVPPFSLDHSPVWRS</sequence>
<keyword evidence="4" id="KW-0408">Iron</keyword>
<dbReference type="Pfam" id="PF12831">
    <property type="entry name" value="FAD_oxidored"/>
    <property type="match status" value="3"/>
</dbReference>
<keyword evidence="7" id="KW-1185">Reference proteome</keyword>
<accession>A0ABV6MAA8</accession>